<dbReference type="CDD" id="cd01347">
    <property type="entry name" value="ligand_gated_channel"/>
    <property type="match status" value="1"/>
</dbReference>
<dbReference type="GeneID" id="86892660"/>
<evidence type="ECO:0000259" key="13">
    <source>
        <dbReference type="Pfam" id="PF07715"/>
    </source>
</evidence>
<dbReference type="SUPFAM" id="SSF56935">
    <property type="entry name" value="Porins"/>
    <property type="match status" value="1"/>
</dbReference>
<keyword evidence="4 10" id="KW-0812">Transmembrane</keyword>
<evidence type="ECO:0000313" key="16">
    <source>
        <dbReference type="Proteomes" id="UP000576368"/>
    </source>
</evidence>
<dbReference type="Gene3D" id="2.60.40.1120">
    <property type="entry name" value="Carboxypeptidase-like, regulatory domain"/>
    <property type="match status" value="1"/>
</dbReference>
<dbReference type="InterPro" id="IPR037066">
    <property type="entry name" value="Plug_dom_sf"/>
</dbReference>
<dbReference type="Gene3D" id="2.40.170.20">
    <property type="entry name" value="TonB-dependent receptor, beta-barrel domain"/>
    <property type="match status" value="1"/>
</dbReference>
<dbReference type="GO" id="GO:0015344">
    <property type="term" value="F:siderophore uptake transmembrane transporter activity"/>
    <property type="evidence" value="ECO:0007669"/>
    <property type="project" value="TreeGrafter"/>
</dbReference>
<protein>
    <submittedName>
        <fullName evidence="14">Outer membrane receptor for ferrienterochelin and colicins</fullName>
    </submittedName>
    <submittedName>
        <fullName evidence="15">TonB-dependent receptor</fullName>
    </submittedName>
</protein>
<dbReference type="Pfam" id="PF00593">
    <property type="entry name" value="TonB_dep_Rec_b-barrel"/>
    <property type="match status" value="1"/>
</dbReference>
<evidence type="ECO:0000313" key="14">
    <source>
        <dbReference type="EMBL" id="NJC17834.1"/>
    </source>
</evidence>
<gene>
    <name evidence="15" type="ORF">F1644_15150</name>
    <name evidence="14" type="ORF">GGR15_001449</name>
</gene>
<keyword evidence="8 14" id="KW-0675">Receptor</keyword>
<sequence length="737" mass="82266">MKRIVVLTTLFMLTLASVSLGQITLRGKVIDAKSGKALIGANVRLVGTSIGIATNNKGEFILEKVPDGTYTLRASYPGYEVSSIKVSSSKSDILFQLKTSLINLDQVVVSGTGTHRKLKDSPVPVEVMTASDIKKGGISTIEDALVMLNPSFSFRPTAMSTNMTLNGMKGDYILVLVNGKKMTGDISGYVDLSRIDMGRVKRIEVLKGAASSLYGSDAIAGVINIITDQPHDALNIVSTTRLGGKGSFIENVNADINAGKFSSSTSYQRRQSDGWQLSNITEDSVPTRRKVSDKFHSDIVNQRFAFDPSKNLNLYVEGSYFTKELDRPVNKDAKDPSGFDYDMSYENYAVGLGGKYLFGNSAYISLDVNANNYEYYKVYTRAIESKGDTTTHVGDEILTKRQRYLSTNLKGVFKIGKYNKISIGTEYIKDYLKNPTDLVESKDVYTLALYAQDEIRLFKKLQLVPGFRYIYHEAFKNQFTPKLSAMYSLGNFNFRLSYAAGFKAPLLTDLYYYKESAKKGKLTVVIGNPDLKPEKSNYYAFNTEYAGKYCNISVNGYINDLRNVIESKKLPLTPEDEANKVTSRETYENLDKARTQGVDISVNSYLGAGFSLGGGYSYVDARDRKTKIRLEESIRHSATVKANYMHEWTNYRLNVNLNGRIQGKKFVKVQEIDAPKYQIWNLTTNHSFSPVGMFLFEINAGIENLFDYSQNLPYGSNLGTLSPGRTFFASLTIRFKK</sequence>
<feature type="domain" description="TonB-dependent receptor plug" evidence="13">
    <location>
        <begin position="118"/>
        <end position="222"/>
    </location>
</feature>
<reference evidence="14 16" key="2">
    <citation type="submission" date="2020-03" db="EMBL/GenBank/DDBJ databases">
        <title>Genomic Encyclopedia of Type Strains, Phase IV (KMG-IV): sequencing the most valuable type-strain genomes for metagenomic binning, comparative biology and taxonomic classification.</title>
        <authorList>
            <person name="Goeker M."/>
        </authorList>
    </citation>
    <scope>NUCLEOTIDE SEQUENCE [LARGE SCALE GENOMIC DNA]</scope>
    <source>
        <strain evidence="14 16">DSM 105722</strain>
    </source>
</reference>
<comment type="subcellular location">
    <subcellularLocation>
        <location evidence="1 10">Cell outer membrane</location>
        <topology evidence="1 10">Multi-pass membrane protein</topology>
    </subcellularLocation>
</comment>
<evidence type="ECO:0000313" key="17">
    <source>
        <dbReference type="Proteomes" id="UP001302374"/>
    </source>
</evidence>
<evidence type="ECO:0000256" key="11">
    <source>
        <dbReference type="RuleBase" id="RU003357"/>
    </source>
</evidence>
<dbReference type="AlphaFoldDB" id="A0A7X6BIX1"/>
<evidence type="ECO:0000256" key="1">
    <source>
        <dbReference type="ARBA" id="ARBA00004571"/>
    </source>
</evidence>
<dbReference type="Proteomes" id="UP001302374">
    <property type="component" value="Chromosome"/>
</dbReference>
<keyword evidence="6 11" id="KW-0798">TonB box</keyword>
<evidence type="ECO:0000256" key="4">
    <source>
        <dbReference type="ARBA" id="ARBA00022692"/>
    </source>
</evidence>
<evidence type="ECO:0000313" key="15">
    <source>
        <dbReference type="EMBL" id="WOF13518.1"/>
    </source>
</evidence>
<dbReference type="InterPro" id="IPR012910">
    <property type="entry name" value="Plug_dom"/>
</dbReference>
<reference evidence="15 17" key="1">
    <citation type="submission" date="2019-09" db="EMBL/GenBank/DDBJ databases">
        <title>Butyricimonas paravirosa DSM 105722 (=214-4 = JCM 18677 = CCUG 65563).</title>
        <authorList>
            <person name="Le Roy T."/>
            <person name="Cani P.D."/>
        </authorList>
    </citation>
    <scope>NUCLEOTIDE SEQUENCE [LARGE SCALE GENOMIC DNA]</scope>
    <source>
        <strain evidence="15 17">DSM 105722</strain>
    </source>
</reference>
<dbReference type="GO" id="GO:0044718">
    <property type="term" value="P:siderophore transmembrane transport"/>
    <property type="evidence" value="ECO:0007669"/>
    <property type="project" value="TreeGrafter"/>
</dbReference>
<evidence type="ECO:0000256" key="2">
    <source>
        <dbReference type="ARBA" id="ARBA00022448"/>
    </source>
</evidence>
<evidence type="ECO:0000256" key="5">
    <source>
        <dbReference type="ARBA" id="ARBA00022729"/>
    </source>
</evidence>
<dbReference type="Pfam" id="PF07715">
    <property type="entry name" value="Plug"/>
    <property type="match status" value="1"/>
</dbReference>
<evidence type="ECO:0000256" key="9">
    <source>
        <dbReference type="ARBA" id="ARBA00023237"/>
    </source>
</evidence>
<keyword evidence="3 10" id="KW-1134">Transmembrane beta strand</keyword>
<dbReference type="Gene3D" id="2.170.130.10">
    <property type="entry name" value="TonB-dependent receptor, plug domain"/>
    <property type="match status" value="1"/>
</dbReference>
<dbReference type="SUPFAM" id="SSF49464">
    <property type="entry name" value="Carboxypeptidase regulatory domain-like"/>
    <property type="match status" value="1"/>
</dbReference>
<keyword evidence="7 10" id="KW-0472">Membrane</keyword>
<dbReference type="InterPro" id="IPR039426">
    <property type="entry name" value="TonB-dep_rcpt-like"/>
</dbReference>
<keyword evidence="17" id="KW-1185">Reference proteome</keyword>
<dbReference type="Proteomes" id="UP000576368">
    <property type="component" value="Unassembled WGS sequence"/>
</dbReference>
<dbReference type="InterPro" id="IPR008969">
    <property type="entry name" value="CarboxyPept-like_regulatory"/>
</dbReference>
<feature type="domain" description="TonB-dependent receptor-like beta-barrel" evidence="12">
    <location>
        <begin position="307"/>
        <end position="705"/>
    </location>
</feature>
<dbReference type="EMBL" id="CP043839">
    <property type="protein sequence ID" value="WOF13518.1"/>
    <property type="molecule type" value="Genomic_DNA"/>
</dbReference>
<proteinExistence type="inferred from homology"/>
<dbReference type="EMBL" id="JAATLI010000004">
    <property type="protein sequence ID" value="NJC17834.1"/>
    <property type="molecule type" value="Genomic_DNA"/>
</dbReference>
<evidence type="ECO:0000259" key="12">
    <source>
        <dbReference type="Pfam" id="PF00593"/>
    </source>
</evidence>
<evidence type="ECO:0000256" key="8">
    <source>
        <dbReference type="ARBA" id="ARBA00023170"/>
    </source>
</evidence>
<dbReference type="GO" id="GO:0009279">
    <property type="term" value="C:cell outer membrane"/>
    <property type="evidence" value="ECO:0007669"/>
    <property type="project" value="UniProtKB-SubCell"/>
</dbReference>
<dbReference type="PANTHER" id="PTHR30069:SF29">
    <property type="entry name" value="HEMOGLOBIN AND HEMOGLOBIN-HAPTOGLOBIN-BINDING PROTEIN 1-RELATED"/>
    <property type="match status" value="1"/>
</dbReference>
<evidence type="ECO:0000256" key="7">
    <source>
        <dbReference type="ARBA" id="ARBA00023136"/>
    </source>
</evidence>
<dbReference type="Pfam" id="PF13715">
    <property type="entry name" value="CarbopepD_reg_2"/>
    <property type="match status" value="1"/>
</dbReference>
<keyword evidence="5" id="KW-0732">Signal</keyword>
<dbReference type="PROSITE" id="PS52016">
    <property type="entry name" value="TONB_DEPENDENT_REC_3"/>
    <property type="match status" value="1"/>
</dbReference>
<name>A0A7X6BIX1_9BACT</name>
<accession>A0A7X6BIX1</accession>
<dbReference type="InterPro" id="IPR036942">
    <property type="entry name" value="Beta-barrel_TonB_sf"/>
</dbReference>
<organism evidence="14 16">
    <name type="scientific">Butyricimonas paravirosa</name>
    <dbReference type="NCBI Taxonomy" id="1472417"/>
    <lineage>
        <taxon>Bacteria</taxon>
        <taxon>Pseudomonadati</taxon>
        <taxon>Bacteroidota</taxon>
        <taxon>Bacteroidia</taxon>
        <taxon>Bacteroidales</taxon>
        <taxon>Odoribacteraceae</taxon>
        <taxon>Butyricimonas</taxon>
    </lineage>
</organism>
<evidence type="ECO:0000256" key="6">
    <source>
        <dbReference type="ARBA" id="ARBA00023077"/>
    </source>
</evidence>
<keyword evidence="2 10" id="KW-0813">Transport</keyword>
<dbReference type="RefSeq" id="WP_118303630.1">
    <property type="nucleotide sequence ID" value="NZ_BMPA01000004.1"/>
</dbReference>
<dbReference type="PANTHER" id="PTHR30069">
    <property type="entry name" value="TONB-DEPENDENT OUTER MEMBRANE RECEPTOR"/>
    <property type="match status" value="1"/>
</dbReference>
<comment type="similarity">
    <text evidence="10 11">Belongs to the TonB-dependent receptor family.</text>
</comment>
<dbReference type="InterPro" id="IPR000531">
    <property type="entry name" value="Beta-barrel_TonB"/>
</dbReference>
<evidence type="ECO:0000256" key="3">
    <source>
        <dbReference type="ARBA" id="ARBA00022452"/>
    </source>
</evidence>
<evidence type="ECO:0000256" key="10">
    <source>
        <dbReference type="PROSITE-ProRule" id="PRU01360"/>
    </source>
</evidence>
<keyword evidence="9 10" id="KW-0998">Cell outer membrane</keyword>